<proteinExistence type="predicted"/>
<dbReference type="Proteomes" id="UP000317155">
    <property type="component" value="Unassembled WGS sequence"/>
</dbReference>
<dbReference type="RefSeq" id="WP_092053834.1">
    <property type="nucleotide sequence ID" value="NZ_FOJJ01000003.1"/>
</dbReference>
<evidence type="ECO:0000313" key="2">
    <source>
        <dbReference type="Proteomes" id="UP000317155"/>
    </source>
</evidence>
<evidence type="ECO:0008006" key="3">
    <source>
        <dbReference type="Google" id="ProtNLM"/>
    </source>
</evidence>
<dbReference type="EMBL" id="VJVV01000011">
    <property type="protein sequence ID" value="TRO79330.1"/>
    <property type="molecule type" value="Genomic_DNA"/>
</dbReference>
<accession>A0A550J7X3</accession>
<name>A0A550J7X3_9BACT</name>
<sequence length="116" mass="13599">MTRKVVATPLFARRLQEFLDDYAELGAVRFVERLHTAYREMLANITRFEEIAPARRRTVAGKEITVREYVLNAGARDFLVLYWEPPDPQEPILLLNIRIGGQNRFRWKTENKHAGE</sequence>
<dbReference type="AlphaFoldDB" id="A0A550J7X3"/>
<organism evidence="1 2">
    <name type="scientific">Trichloromonas acetexigens</name>
    <dbReference type="NCBI Taxonomy" id="38815"/>
    <lineage>
        <taxon>Bacteria</taxon>
        <taxon>Pseudomonadati</taxon>
        <taxon>Thermodesulfobacteriota</taxon>
        <taxon>Desulfuromonadia</taxon>
        <taxon>Desulfuromonadales</taxon>
        <taxon>Trichloromonadaceae</taxon>
        <taxon>Trichloromonas</taxon>
    </lineage>
</organism>
<keyword evidence="2" id="KW-1185">Reference proteome</keyword>
<gene>
    <name evidence="1" type="ORF">FL622_13760</name>
</gene>
<evidence type="ECO:0000313" key="1">
    <source>
        <dbReference type="EMBL" id="TRO79330.1"/>
    </source>
</evidence>
<reference evidence="1 2" key="1">
    <citation type="submission" date="2019-07" db="EMBL/GenBank/DDBJ databases">
        <title>Insights of Desulfuromonas acetexigens electromicrobiology.</title>
        <authorList>
            <person name="Katuri K."/>
            <person name="Sapireddy V."/>
            <person name="Shaw D.R."/>
            <person name="Saikaly P."/>
        </authorList>
    </citation>
    <scope>NUCLEOTIDE SEQUENCE [LARGE SCALE GENOMIC DNA]</scope>
    <source>
        <strain evidence="1 2">2873</strain>
    </source>
</reference>
<comment type="caution">
    <text evidence="1">The sequence shown here is derived from an EMBL/GenBank/DDBJ whole genome shotgun (WGS) entry which is preliminary data.</text>
</comment>
<dbReference type="OrthoDB" id="5405689at2"/>
<protein>
    <recommendedName>
        <fullName evidence="3">Type II toxin-antitoxin system RelE/ParE family toxin</fullName>
    </recommendedName>
</protein>